<keyword evidence="4 11" id="KW-0808">Transferase</keyword>
<evidence type="ECO:0000313" key="14">
    <source>
        <dbReference type="Proteomes" id="UP000727857"/>
    </source>
</evidence>
<dbReference type="FunFam" id="3.40.50.300:FF:000225">
    <property type="entry name" value="Thymidylate kinase"/>
    <property type="match status" value="1"/>
</dbReference>
<evidence type="ECO:0000256" key="11">
    <source>
        <dbReference type="HAMAP-Rule" id="MF_00165"/>
    </source>
</evidence>
<dbReference type="GO" id="GO:0006233">
    <property type="term" value="P:dTDP biosynthetic process"/>
    <property type="evidence" value="ECO:0007669"/>
    <property type="project" value="InterPro"/>
</dbReference>
<dbReference type="AlphaFoldDB" id="A0A940DFF3"/>
<protein>
    <recommendedName>
        <fullName evidence="3 11">Thymidylate kinase</fullName>
        <ecNumber evidence="2 11">2.7.4.9</ecNumber>
    </recommendedName>
    <alternativeName>
        <fullName evidence="11">dTMP kinase</fullName>
    </alternativeName>
</protein>
<reference evidence="13" key="1">
    <citation type="submission" date="2020-10" db="EMBL/GenBank/DDBJ databases">
        <authorList>
            <person name="Gilroy R."/>
        </authorList>
    </citation>
    <scope>NUCLEOTIDE SEQUENCE</scope>
    <source>
        <strain evidence="13">517</strain>
    </source>
</reference>
<evidence type="ECO:0000256" key="3">
    <source>
        <dbReference type="ARBA" id="ARBA00017144"/>
    </source>
</evidence>
<dbReference type="HAMAP" id="MF_00165">
    <property type="entry name" value="Thymidylate_kinase"/>
    <property type="match status" value="1"/>
</dbReference>
<dbReference type="GO" id="GO:0005829">
    <property type="term" value="C:cytosol"/>
    <property type="evidence" value="ECO:0007669"/>
    <property type="project" value="TreeGrafter"/>
</dbReference>
<dbReference type="GO" id="GO:0006227">
    <property type="term" value="P:dUDP biosynthetic process"/>
    <property type="evidence" value="ECO:0007669"/>
    <property type="project" value="TreeGrafter"/>
</dbReference>
<dbReference type="InterPro" id="IPR018095">
    <property type="entry name" value="Thymidylate_kin_CS"/>
</dbReference>
<dbReference type="PANTHER" id="PTHR10344">
    <property type="entry name" value="THYMIDYLATE KINASE"/>
    <property type="match status" value="1"/>
</dbReference>
<dbReference type="GO" id="GO:0006235">
    <property type="term" value="P:dTTP biosynthetic process"/>
    <property type="evidence" value="ECO:0007669"/>
    <property type="project" value="UniProtKB-UniRule"/>
</dbReference>
<comment type="catalytic activity">
    <reaction evidence="9 11">
        <text>dTMP + ATP = dTDP + ADP</text>
        <dbReference type="Rhea" id="RHEA:13517"/>
        <dbReference type="ChEBI" id="CHEBI:30616"/>
        <dbReference type="ChEBI" id="CHEBI:58369"/>
        <dbReference type="ChEBI" id="CHEBI:63528"/>
        <dbReference type="ChEBI" id="CHEBI:456216"/>
        <dbReference type="EC" id="2.7.4.9"/>
    </reaction>
</comment>
<evidence type="ECO:0000313" key="13">
    <source>
        <dbReference type="EMBL" id="MBO8423561.1"/>
    </source>
</evidence>
<evidence type="ECO:0000256" key="10">
    <source>
        <dbReference type="ARBA" id="ARBA00057735"/>
    </source>
</evidence>
<keyword evidence="5 11" id="KW-0545">Nucleotide biosynthesis</keyword>
<name>A0A940DFF3_9FIRM</name>
<dbReference type="CDD" id="cd01672">
    <property type="entry name" value="TMPK"/>
    <property type="match status" value="1"/>
</dbReference>
<dbReference type="PANTHER" id="PTHR10344:SF4">
    <property type="entry name" value="UMP-CMP KINASE 2, MITOCHONDRIAL"/>
    <property type="match status" value="1"/>
</dbReference>
<evidence type="ECO:0000256" key="8">
    <source>
        <dbReference type="ARBA" id="ARBA00022840"/>
    </source>
</evidence>
<feature type="domain" description="Thymidylate kinase-like" evidence="12">
    <location>
        <begin position="8"/>
        <end position="196"/>
    </location>
</feature>
<evidence type="ECO:0000256" key="2">
    <source>
        <dbReference type="ARBA" id="ARBA00012980"/>
    </source>
</evidence>
<dbReference type="NCBIfam" id="TIGR00041">
    <property type="entry name" value="DTMP_kinase"/>
    <property type="match status" value="1"/>
</dbReference>
<evidence type="ECO:0000256" key="7">
    <source>
        <dbReference type="ARBA" id="ARBA00022777"/>
    </source>
</evidence>
<dbReference type="Gene3D" id="3.40.50.300">
    <property type="entry name" value="P-loop containing nucleotide triphosphate hydrolases"/>
    <property type="match status" value="1"/>
</dbReference>
<dbReference type="GO" id="GO:0004798">
    <property type="term" value="F:dTMP kinase activity"/>
    <property type="evidence" value="ECO:0007669"/>
    <property type="project" value="UniProtKB-UniRule"/>
</dbReference>
<dbReference type="InterPro" id="IPR027417">
    <property type="entry name" value="P-loop_NTPase"/>
</dbReference>
<dbReference type="GO" id="GO:0005524">
    <property type="term" value="F:ATP binding"/>
    <property type="evidence" value="ECO:0007669"/>
    <property type="project" value="UniProtKB-UniRule"/>
</dbReference>
<keyword evidence="8 11" id="KW-0067">ATP-binding</keyword>
<dbReference type="InterPro" id="IPR018094">
    <property type="entry name" value="Thymidylate_kinase"/>
</dbReference>
<organism evidence="13 14">
    <name type="scientific">Candidatus Stercoripulliclostridium pullicola</name>
    <dbReference type="NCBI Taxonomy" id="2840953"/>
    <lineage>
        <taxon>Bacteria</taxon>
        <taxon>Bacillati</taxon>
        <taxon>Bacillota</taxon>
        <taxon>Clostridia</taxon>
        <taxon>Eubacteriales</taxon>
        <taxon>Candidatus Stercoripulliclostridium</taxon>
    </lineage>
</organism>
<dbReference type="Proteomes" id="UP000727857">
    <property type="component" value="Unassembled WGS sequence"/>
</dbReference>
<keyword evidence="7 11" id="KW-0418">Kinase</keyword>
<gene>
    <name evidence="11" type="primary">tmk</name>
    <name evidence="13" type="ORF">IAB16_00865</name>
</gene>
<feature type="binding site" evidence="11">
    <location>
        <begin position="10"/>
        <end position="17"/>
    </location>
    <ligand>
        <name>ATP</name>
        <dbReference type="ChEBI" id="CHEBI:30616"/>
    </ligand>
</feature>
<evidence type="ECO:0000256" key="4">
    <source>
        <dbReference type="ARBA" id="ARBA00022679"/>
    </source>
</evidence>
<evidence type="ECO:0000256" key="5">
    <source>
        <dbReference type="ARBA" id="ARBA00022727"/>
    </source>
</evidence>
<dbReference type="EMBL" id="JADINF010000023">
    <property type="protein sequence ID" value="MBO8423561.1"/>
    <property type="molecule type" value="Genomic_DNA"/>
</dbReference>
<dbReference type="InterPro" id="IPR039430">
    <property type="entry name" value="Thymidylate_kin-like_dom"/>
</dbReference>
<comment type="function">
    <text evidence="10 11">Phosphorylation of dTMP to form dTDP in both de novo and salvage pathways of dTTP synthesis.</text>
</comment>
<keyword evidence="6 11" id="KW-0547">Nucleotide-binding</keyword>
<evidence type="ECO:0000256" key="1">
    <source>
        <dbReference type="ARBA" id="ARBA00009776"/>
    </source>
</evidence>
<comment type="caution">
    <text evidence="13">The sequence shown here is derived from an EMBL/GenBank/DDBJ whole genome shotgun (WGS) entry which is preliminary data.</text>
</comment>
<dbReference type="EC" id="2.7.4.9" evidence="2 11"/>
<evidence type="ECO:0000259" key="12">
    <source>
        <dbReference type="Pfam" id="PF02223"/>
    </source>
</evidence>
<evidence type="ECO:0000256" key="6">
    <source>
        <dbReference type="ARBA" id="ARBA00022741"/>
    </source>
</evidence>
<comment type="similarity">
    <text evidence="1 11">Belongs to the thymidylate kinase family.</text>
</comment>
<reference evidence="13" key="2">
    <citation type="journal article" date="2021" name="PeerJ">
        <title>Extensive microbial diversity within the chicken gut microbiome revealed by metagenomics and culture.</title>
        <authorList>
            <person name="Gilroy R."/>
            <person name="Ravi A."/>
            <person name="Getino M."/>
            <person name="Pursley I."/>
            <person name="Horton D.L."/>
            <person name="Alikhan N.F."/>
            <person name="Baker D."/>
            <person name="Gharbi K."/>
            <person name="Hall N."/>
            <person name="Watson M."/>
            <person name="Adriaenssens E.M."/>
            <person name="Foster-Nyarko E."/>
            <person name="Jarju S."/>
            <person name="Secka A."/>
            <person name="Antonio M."/>
            <person name="Oren A."/>
            <person name="Chaudhuri R.R."/>
            <person name="La Ragione R."/>
            <person name="Hildebrand F."/>
            <person name="Pallen M.J."/>
        </authorList>
    </citation>
    <scope>NUCLEOTIDE SEQUENCE</scope>
    <source>
        <strain evidence="13">517</strain>
    </source>
</reference>
<accession>A0A940DFF3</accession>
<sequence length="207" mass="23430">MKGRFITLEGCEGVGKSTQLRLLAEYLNREGIDTAFTREPGGTPLAERIREILLDENLVISPYAEAELFATARRDHIDNLILPSIEAGKLVVCDRYIDSSLAYQGVARGLGIERVYEINSYARENCMPELTIFIDMDPANSWRRQKGKEVMHDRMERESAAFHAACYRGYKEVAAREPERFALIVPERDKTATHLKIVEALKARGIV</sequence>
<dbReference type="Pfam" id="PF02223">
    <property type="entry name" value="Thymidylate_kin"/>
    <property type="match status" value="1"/>
</dbReference>
<evidence type="ECO:0000256" key="9">
    <source>
        <dbReference type="ARBA" id="ARBA00048743"/>
    </source>
</evidence>
<dbReference type="SUPFAM" id="SSF52540">
    <property type="entry name" value="P-loop containing nucleoside triphosphate hydrolases"/>
    <property type="match status" value="1"/>
</dbReference>
<proteinExistence type="inferred from homology"/>
<dbReference type="PROSITE" id="PS01331">
    <property type="entry name" value="THYMIDYLATE_KINASE"/>
    <property type="match status" value="1"/>
</dbReference>